<dbReference type="OMA" id="QHAKDRT"/>
<sequence length="174" mass="18474">MGDHHQASRAVDKTKDQAKDQAGRIQEHSRGLVERVKEHAPSSQQLIGIATLALGGLTLAAMGGAMILATIVFLVIGTPIFLLFSPILVPLGILAIVVTGGILSTIAFVASCVAAVTWIYKYAKGRHPVGTDQIEAARHRLMDTATQMTEKAREYGSNVTGYLQQKSQDVAPGA</sequence>
<evidence type="ECO:0000256" key="5">
    <source>
        <dbReference type="ARBA" id="ARBA00022692"/>
    </source>
</evidence>
<feature type="transmembrane region" description="Helical" evidence="9">
    <location>
        <begin position="46"/>
        <end position="75"/>
    </location>
</feature>
<dbReference type="InterPro" id="IPR000136">
    <property type="entry name" value="Oleosin"/>
</dbReference>
<dbReference type="GO" id="GO:0012511">
    <property type="term" value="C:monolayer-surrounded lipid storage body"/>
    <property type="evidence" value="ECO:0007669"/>
    <property type="project" value="InterPro"/>
</dbReference>
<dbReference type="KEGG" id="smo:SELMODRAFT_95913"/>
<dbReference type="OrthoDB" id="2016943at2759"/>
<dbReference type="Gramene" id="EFJ27356">
    <property type="protein sequence ID" value="EFJ27356"/>
    <property type="gene ID" value="SELMODRAFT_95913"/>
</dbReference>
<feature type="transmembrane region" description="Helical" evidence="9">
    <location>
        <begin position="87"/>
        <end position="120"/>
    </location>
</feature>
<dbReference type="GO" id="GO:0016020">
    <property type="term" value="C:membrane"/>
    <property type="evidence" value="ECO:0007669"/>
    <property type="project" value="UniProtKB-SubCell"/>
</dbReference>
<dbReference type="EMBL" id="GL377571">
    <property type="protein sequence ID" value="EFJ33148.1"/>
    <property type="molecule type" value="Genomic_DNA"/>
</dbReference>
<evidence type="ECO:0000256" key="6">
    <source>
        <dbReference type="ARBA" id="ARBA00022989"/>
    </source>
</evidence>
<dbReference type="Pfam" id="PF01277">
    <property type="entry name" value="Oleosin"/>
    <property type="match status" value="1"/>
</dbReference>
<evidence type="ECO:0000256" key="3">
    <source>
        <dbReference type="ARBA" id="ARBA00010858"/>
    </source>
</evidence>
<evidence type="ECO:0000256" key="2">
    <source>
        <dbReference type="ARBA" id="ARBA00004502"/>
    </source>
</evidence>
<keyword evidence="7 9" id="KW-0472">Membrane</keyword>
<keyword evidence="12" id="KW-1185">Reference proteome</keyword>
<feature type="region of interest" description="Disordered" evidence="8">
    <location>
        <begin position="1"/>
        <end position="24"/>
    </location>
</feature>
<dbReference type="PANTHER" id="PTHR33203:SF24">
    <property type="entry name" value="OLEOSIN"/>
    <property type="match status" value="1"/>
</dbReference>
<dbReference type="GO" id="GO:0019915">
    <property type="term" value="P:lipid storage"/>
    <property type="evidence" value="ECO:0000318"/>
    <property type="project" value="GO_Central"/>
</dbReference>
<dbReference type="InParanoid" id="D8R4R5"/>
<gene>
    <name evidence="11" type="ORF">SELMODRAFT_84903</name>
    <name evidence="10" type="ORF">SELMODRAFT_95913</name>
</gene>
<evidence type="ECO:0000313" key="12">
    <source>
        <dbReference type="Proteomes" id="UP000001514"/>
    </source>
</evidence>
<dbReference type="Proteomes" id="UP000001514">
    <property type="component" value="Unassembled WGS sequence"/>
</dbReference>
<name>D8R4R5_SELML</name>
<dbReference type="KEGG" id="smo:SELMODRAFT_84903"/>
<comment type="similarity">
    <text evidence="3">Belongs to the oleosin family.</text>
</comment>
<dbReference type="HOGENOM" id="CLU_101983_1_1_1"/>
<dbReference type="Gramene" id="EFJ33148">
    <property type="protein sequence ID" value="EFJ33148"/>
    <property type="gene ID" value="SELMODRAFT_84903"/>
</dbReference>
<evidence type="ECO:0000313" key="10">
    <source>
        <dbReference type="EMBL" id="EFJ27356.1"/>
    </source>
</evidence>
<evidence type="ECO:0000256" key="7">
    <source>
        <dbReference type="ARBA" id="ARBA00023136"/>
    </source>
</evidence>
<proteinExistence type="inferred from homology"/>
<dbReference type="AlphaFoldDB" id="D8R4R5"/>
<dbReference type="eggNOG" id="ENOG502RZY0">
    <property type="taxonomic scope" value="Eukaryota"/>
</dbReference>
<evidence type="ECO:0000256" key="9">
    <source>
        <dbReference type="SAM" id="Phobius"/>
    </source>
</evidence>
<keyword evidence="4" id="KW-0551">Lipid droplet</keyword>
<evidence type="ECO:0000313" key="11">
    <source>
        <dbReference type="EMBL" id="EFJ33148.1"/>
    </source>
</evidence>
<keyword evidence="5 9" id="KW-0812">Transmembrane</keyword>
<protein>
    <recommendedName>
        <fullName evidence="13">Oleosin</fullName>
    </recommendedName>
</protein>
<dbReference type="EMBL" id="GL377582">
    <property type="protein sequence ID" value="EFJ27356.1"/>
    <property type="molecule type" value="Genomic_DNA"/>
</dbReference>
<organism evidence="12">
    <name type="scientific">Selaginella moellendorffii</name>
    <name type="common">Spikemoss</name>
    <dbReference type="NCBI Taxonomy" id="88036"/>
    <lineage>
        <taxon>Eukaryota</taxon>
        <taxon>Viridiplantae</taxon>
        <taxon>Streptophyta</taxon>
        <taxon>Embryophyta</taxon>
        <taxon>Tracheophyta</taxon>
        <taxon>Lycopodiopsida</taxon>
        <taxon>Selaginellales</taxon>
        <taxon>Selaginellaceae</taxon>
        <taxon>Selaginella</taxon>
    </lineage>
</organism>
<comment type="subcellular location">
    <subcellularLocation>
        <location evidence="2">Lipid droplet</location>
    </subcellularLocation>
    <subcellularLocation>
        <location evidence="1">Membrane</location>
        <topology evidence="1">Multi-pass membrane protein</topology>
    </subcellularLocation>
</comment>
<dbReference type="PANTHER" id="PTHR33203">
    <property type="entry name" value="OLEOSIN"/>
    <property type="match status" value="1"/>
</dbReference>
<evidence type="ECO:0000256" key="4">
    <source>
        <dbReference type="ARBA" id="ARBA00022677"/>
    </source>
</evidence>
<dbReference type="FunCoup" id="D8R4R5">
    <property type="interactions" value="157"/>
</dbReference>
<evidence type="ECO:0000256" key="1">
    <source>
        <dbReference type="ARBA" id="ARBA00004141"/>
    </source>
</evidence>
<keyword evidence="6 9" id="KW-1133">Transmembrane helix</keyword>
<accession>D8R4R5</accession>
<evidence type="ECO:0000256" key="8">
    <source>
        <dbReference type="SAM" id="MobiDB-lite"/>
    </source>
</evidence>
<reference evidence="11 12" key="1">
    <citation type="journal article" date="2011" name="Science">
        <title>The Selaginella genome identifies genetic changes associated with the evolution of vascular plants.</title>
        <authorList>
            <person name="Banks J.A."/>
            <person name="Nishiyama T."/>
            <person name="Hasebe M."/>
            <person name="Bowman J.L."/>
            <person name="Gribskov M."/>
            <person name="dePamphilis C."/>
            <person name="Albert V.A."/>
            <person name="Aono N."/>
            <person name="Aoyama T."/>
            <person name="Ambrose B.A."/>
            <person name="Ashton N.W."/>
            <person name="Axtell M.J."/>
            <person name="Barker E."/>
            <person name="Barker M.S."/>
            <person name="Bennetzen J.L."/>
            <person name="Bonawitz N.D."/>
            <person name="Chapple C."/>
            <person name="Cheng C."/>
            <person name="Correa L.G."/>
            <person name="Dacre M."/>
            <person name="DeBarry J."/>
            <person name="Dreyer I."/>
            <person name="Elias M."/>
            <person name="Engstrom E.M."/>
            <person name="Estelle M."/>
            <person name="Feng L."/>
            <person name="Finet C."/>
            <person name="Floyd S.K."/>
            <person name="Frommer W.B."/>
            <person name="Fujita T."/>
            <person name="Gramzow L."/>
            <person name="Gutensohn M."/>
            <person name="Harholt J."/>
            <person name="Hattori M."/>
            <person name="Heyl A."/>
            <person name="Hirai T."/>
            <person name="Hiwatashi Y."/>
            <person name="Ishikawa M."/>
            <person name="Iwata M."/>
            <person name="Karol K.G."/>
            <person name="Koehler B."/>
            <person name="Kolukisaoglu U."/>
            <person name="Kubo M."/>
            <person name="Kurata T."/>
            <person name="Lalonde S."/>
            <person name="Li K."/>
            <person name="Li Y."/>
            <person name="Litt A."/>
            <person name="Lyons E."/>
            <person name="Manning G."/>
            <person name="Maruyama T."/>
            <person name="Michael T.P."/>
            <person name="Mikami K."/>
            <person name="Miyazaki S."/>
            <person name="Morinaga S."/>
            <person name="Murata T."/>
            <person name="Mueller-Roeber B."/>
            <person name="Nelson D.R."/>
            <person name="Obara M."/>
            <person name="Oguri Y."/>
            <person name="Olmstead R.G."/>
            <person name="Onodera N."/>
            <person name="Petersen B.L."/>
            <person name="Pils B."/>
            <person name="Prigge M."/>
            <person name="Rensing S.A."/>
            <person name="Riano-Pachon D.M."/>
            <person name="Roberts A.W."/>
            <person name="Sato Y."/>
            <person name="Scheller H.V."/>
            <person name="Schulz B."/>
            <person name="Schulz C."/>
            <person name="Shakirov E.V."/>
            <person name="Shibagaki N."/>
            <person name="Shinohara N."/>
            <person name="Shippen D.E."/>
            <person name="Soerensen I."/>
            <person name="Sotooka R."/>
            <person name="Sugimoto N."/>
            <person name="Sugita M."/>
            <person name="Sumikawa N."/>
            <person name="Tanurdzic M."/>
            <person name="Theissen G."/>
            <person name="Ulvskov P."/>
            <person name="Wakazuki S."/>
            <person name="Weng J.K."/>
            <person name="Willats W.W."/>
            <person name="Wipf D."/>
            <person name="Wolf P.G."/>
            <person name="Yang L."/>
            <person name="Zimmer A.D."/>
            <person name="Zhu Q."/>
            <person name="Mitros T."/>
            <person name="Hellsten U."/>
            <person name="Loque D."/>
            <person name="Otillar R."/>
            <person name="Salamov A."/>
            <person name="Schmutz J."/>
            <person name="Shapiro H."/>
            <person name="Lindquist E."/>
            <person name="Lucas S."/>
            <person name="Rokhsar D."/>
            <person name="Grigoriev I.V."/>
        </authorList>
    </citation>
    <scope>NUCLEOTIDE SEQUENCE [LARGE SCALE GENOMIC DNA]</scope>
</reference>
<evidence type="ECO:0008006" key="13">
    <source>
        <dbReference type="Google" id="ProtNLM"/>
    </source>
</evidence>